<evidence type="ECO:0000313" key="2">
    <source>
        <dbReference type="Proteomes" id="UP000318741"/>
    </source>
</evidence>
<evidence type="ECO:0000313" key="1">
    <source>
        <dbReference type="EMBL" id="QDT14071.1"/>
    </source>
</evidence>
<dbReference type="Proteomes" id="UP000318741">
    <property type="component" value="Chromosome"/>
</dbReference>
<keyword evidence="2" id="KW-1185">Reference proteome</keyword>
<proteinExistence type="predicted"/>
<organism evidence="1 2">
    <name type="scientific">Alienimonas californiensis</name>
    <dbReference type="NCBI Taxonomy" id="2527989"/>
    <lineage>
        <taxon>Bacteria</taxon>
        <taxon>Pseudomonadati</taxon>
        <taxon>Planctomycetota</taxon>
        <taxon>Planctomycetia</taxon>
        <taxon>Planctomycetales</taxon>
        <taxon>Planctomycetaceae</taxon>
        <taxon>Alienimonas</taxon>
    </lineage>
</organism>
<dbReference type="AlphaFoldDB" id="A0A517P3W9"/>
<reference evidence="1 2" key="1">
    <citation type="submission" date="2019-02" db="EMBL/GenBank/DDBJ databases">
        <title>Deep-cultivation of Planctomycetes and their phenomic and genomic characterization uncovers novel biology.</title>
        <authorList>
            <person name="Wiegand S."/>
            <person name="Jogler M."/>
            <person name="Boedeker C."/>
            <person name="Pinto D."/>
            <person name="Vollmers J."/>
            <person name="Rivas-Marin E."/>
            <person name="Kohn T."/>
            <person name="Peeters S.H."/>
            <person name="Heuer A."/>
            <person name="Rast P."/>
            <person name="Oberbeckmann S."/>
            <person name="Bunk B."/>
            <person name="Jeske O."/>
            <person name="Meyerdierks A."/>
            <person name="Storesund J.E."/>
            <person name="Kallscheuer N."/>
            <person name="Luecker S."/>
            <person name="Lage O.M."/>
            <person name="Pohl T."/>
            <person name="Merkel B.J."/>
            <person name="Hornburger P."/>
            <person name="Mueller R.-W."/>
            <person name="Bruemmer F."/>
            <person name="Labrenz M."/>
            <person name="Spormann A.M."/>
            <person name="Op den Camp H."/>
            <person name="Overmann J."/>
            <person name="Amann R."/>
            <person name="Jetten M.S.M."/>
            <person name="Mascher T."/>
            <person name="Medema M.H."/>
            <person name="Devos D.P."/>
            <person name="Kaster A.-K."/>
            <person name="Ovreas L."/>
            <person name="Rohde M."/>
            <person name="Galperin M.Y."/>
            <person name="Jogler C."/>
        </authorList>
    </citation>
    <scope>NUCLEOTIDE SEQUENCE [LARGE SCALE GENOMIC DNA]</scope>
    <source>
        <strain evidence="1 2">CA12</strain>
    </source>
</reference>
<dbReference type="KEGG" id="acaf:CA12_01390"/>
<sequence>MSYPNLTAATQGCGFGEPAPQSGRMTRLCRDTLTLLVLAAASLGSVGCHSVPLADLDGSTARLVAAVDARCSEVDQPYQYEAAERENLVLANAR</sequence>
<dbReference type="EMBL" id="CP036265">
    <property type="protein sequence ID" value="QDT14071.1"/>
    <property type="molecule type" value="Genomic_DNA"/>
</dbReference>
<protein>
    <submittedName>
        <fullName evidence="1">Uncharacterized protein</fullName>
    </submittedName>
</protein>
<name>A0A517P3W9_9PLAN</name>
<gene>
    <name evidence="1" type="ORF">CA12_01390</name>
</gene>
<dbReference type="RefSeq" id="WP_145356676.1">
    <property type="nucleotide sequence ID" value="NZ_CP036265.1"/>
</dbReference>
<accession>A0A517P3W9</accession>